<dbReference type="AlphaFoldDB" id="A0AA36B1L0"/>
<dbReference type="Proteomes" id="UP001162480">
    <property type="component" value="Chromosome 7"/>
</dbReference>
<dbReference type="InterPro" id="IPR013083">
    <property type="entry name" value="Znf_RING/FYVE/PHD"/>
</dbReference>
<feature type="domain" description="RING-type" evidence="9">
    <location>
        <begin position="24"/>
        <end position="64"/>
    </location>
</feature>
<feature type="domain" description="TRAF-type" evidence="10">
    <location>
        <begin position="108"/>
        <end position="155"/>
    </location>
</feature>
<evidence type="ECO:0000256" key="5">
    <source>
        <dbReference type="ARBA" id="ARBA00022771"/>
    </source>
</evidence>
<keyword evidence="12" id="KW-1185">Reference proteome</keyword>
<dbReference type="InterPro" id="IPR027370">
    <property type="entry name" value="Znf-RING_euk"/>
</dbReference>
<dbReference type="InterPro" id="IPR049342">
    <property type="entry name" value="TRAF1-6_MATH_dom"/>
</dbReference>
<dbReference type="Pfam" id="PF13445">
    <property type="entry name" value="zf-RING_UBOX"/>
    <property type="match status" value="1"/>
</dbReference>
<evidence type="ECO:0000259" key="10">
    <source>
        <dbReference type="PROSITE" id="PS50145"/>
    </source>
</evidence>
<dbReference type="PROSITE" id="PS50089">
    <property type="entry name" value="ZF_RING_2"/>
    <property type="match status" value="1"/>
</dbReference>
<dbReference type="GO" id="GO:0008270">
    <property type="term" value="F:zinc ion binding"/>
    <property type="evidence" value="ECO:0007669"/>
    <property type="project" value="UniProtKB-KW"/>
</dbReference>
<dbReference type="GO" id="GO:0043122">
    <property type="term" value="P:regulation of canonical NF-kappaB signal transduction"/>
    <property type="evidence" value="ECO:0007669"/>
    <property type="project" value="TreeGrafter"/>
</dbReference>
<name>A0AA36B1L0_OCTVU</name>
<evidence type="ECO:0000256" key="4">
    <source>
        <dbReference type="ARBA" id="ARBA00022737"/>
    </source>
</evidence>
<gene>
    <name evidence="11" type="ORF">OCTVUL_1B003271</name>
</gene>
<evidence type="ECO:0000256" key="2">
    <source>
        <dbReference type="ARBA" id="ARBA00022490"/>
    </source>
</evidence>
<dbReference type="Pfam" id="PF21355">
    <property type="entry name" value="TRAF-mep_MATH"/>
    <property type="match status" value="1"/>
</dbReference>
<feature type="zinc finger region" description="TRAF-type" evidence="7">
    <location>
        <begin position="108"/>
        <end position="155"/>
    </location>
</feature>
<dbReference type="PANTHER" id="PTHR10131">
    <property type="entry name" value="TNF RECEPTOR ASSOCIATED FACTOR"/>
    <property type="match status" value="1"/>
</dbReference>
<evidence type="ECO:0000256" key="6">
    <source>
        <dbReference type="ARBA" id="ARBA00022833"/>
    </source>
</evidence>
<proteinExistence type="predicted"/>
<sequence>MMMSHTFDEEFELSLKDVNQRFICPICLALMSKPMQTKCGHRFCKKCISGVIAGRDRVKCPVDNNFFWVQSDLFIDQAFERELNSLLLSCPNQRNGCLWNGEKDAFKSHVTNCQFVFINCELCGKDVLSKTFATHKSTDCPCRSVLCELCEEEVPYNNKLKHQVLSCELFPVGCPQCGQKGIRRKDIAQHVDQASGHCPLTLILCHYQPFGCTHMDYRKNMSYHISHAVEYHNVLLMKFLQNLEKRLESIEQNFDSNINLSSNITNKIEQMQRAISMRDAVQNIFKEKYSGCLLWQIDLNSNGCVFISPSFYTANPGYRIEAQLDISGYQDSILYITFSLSLKEGMYDDVLVFPFSGACLVTVFDQMASNGKENYSLFIECSQLQRYNENCPGSSPFQVCHKLMKADDFFSPRYIKNKTVFLEVKVMQAVQSQSQGKYSLTNQRSHSYLGQ</sequence>
<dbReference type="PROSITE" id="PS50145">
    <property type="entry name" value="ZF_TRAF"/>
    <property type="match status" value="2"/>
</dbReference>
<evidence type="ECO:0000256" key="1">
    <source>
        <dbReference type="ARBA" id="ARBA00004496"/>
    </source>
</evidence>
<dbReference type="PROSITE" id="PS00518">
    <property type="entry name" value="ZF_RING_1"/>
    <property type="match status" value="1"/>
</dbReference>
<dbReference type="PANTHER" id="PTHR10131:SF157">
    <property type="entry name" value="RECEPTOR-ASSOCIATED FACTOR, PUTATIVE-RELATED"/>
    <property type="match status" value="1"/>
</dbReference>
<dbReference type="InterPro" id="IPR001841">
    <property type="entry name" value="Znf_RING"/>
</dbReference>
<dbReference type="EMBL" id="OX597820">
    <property type="protein sequence ID" value="CAI9726286.1"/>
    <property type="molecule type" value="Genomic_DNA"/>
</dbReference>
<dbReference type="InterPro" id="IPR001293">
    <property type="entry name" value="Znf_TRAF"/>
</dbReference>
<evidence type="ECO:0000313" key="11">
    <source>
        <dbReference type="EMBL" id="CAI9726286.1"/>
    </source>
</evidence>
<feature type="coiled-coil region" evidence="8">
    <location>
        <begin position="233"/>
        <end position="260"/>
    </location>
</feature>
<dbReference type="SUPFAM" id="SSF49599">
    <property type="entry name" value="TRAF domain-like"/>
    <property type="match status" value="2"/>
</dbReference>
<dbReference type="InterPro" id="IPR008974">
    <property type="entry name" value="TRAF-like"/>
</dbReference>
<feature type="domain" description="TRAF-type" evidence="10">
    <location>
        <begin position="162"/>
        <end position="214"/>
    </location>
</feature>
<dbReference type="Gene3D" id="2.60.210.10">
    <property type="entry name" value="Apoptosis, Tumor Necrosis Factor Receptor Associated Protein 2, Chain A"/>
    <property type="match status" value="1"/>
</dbReference>
<protein>
    <submittedName>
        <fullName evidence="11">TNF receptor-associated factor 6-like</fullName>
    </submittedName>
</protein>
<keyword evidence="5 7" id="KW-0863">Zinc-finger</keyword>
<keyword evidence="4" id="KW-0677">Repeat</keyword>
<keyword evidence="3 7" id="KW-0479">Metal-binding</keyword>
<feature type="zinc finger region" description="TRAF-type" evidence="7">
    <location>
        <begin position="162"/>
        <end position="214"/>
    </location>
</feature>
<reference evidence="11" key="1">
    <citation type="submission" date="2023-08" db="EMBL/GenBank/DDBJ databases">
        <authorList>
            <person name="Alioto T."/>
            <person name="Alioto T."/>
            <person name="Gomez Garrido J."/>
        </authorList>
    </citation>
    <scope>NUCLEOTIDE SEQUENCE</scope>
</reference>
<organism evidence="11 12">
    <name type="scientific">Octopus vulgaris</name>
    <name type="common">Common octopus</name>
    <dbReference type="NCBI Taxonomy" id="6645"/>
    <lineage>
        <taxon>Eukaryota</taxon>
        <taxon>Metazoa</taxon>
        <taxon>Spiralia</taxon>
        <taxon>Lophotrochozoa</taxon>
        <taxon>Mollusca</taxon>
        <taxon>Cephalopoda</taxon>
        <taxon>Coleoidea</taxon>
        <taxon>Octopodiformes</taxon>
        <taxon>Octopoda</taxon>
        <taxon>Incirrata</taxon>
        <taxon>Octopodidae</taxon>
        <taxon>Octopus</taxon>
    </lineage>
</organism>
<dbReference type="Pfam" id="PF02176">
    <property type="entry name" value="zf-TRAF"/>
    <property type="match status" value="2"/>
</dbReference>
<dbReference type="SUPFAM" id="SSF57850">
    <property type="entry name" value="RING/U-box"/>
    <property type="match status" value="1"/>
</dbReference>
<dbReference type="SMART" id="SM00184">
    <property type="entry name" value="RING"/>
    <property type="match status" value="1"/>
</dbReference>
<dbReference type="InterPro" id="IPR017907">
    <property type="entry name" value="Znf_RING_CS"/>
</dbReference>
<evidence type="ECO:0000256" key="7">
    <source>
        <dbReference type="PROSITE-ProRule" id="PRU00207"/>
    </source>
</evidence>
<dbReference type="GO" id="GO:0005737">
    <property type="term" value="C:cytoplasm"/>
    <property type="evidence" value="ECO:0007669"/>
    <property type="project" value="UniProtKB-SubCell"/>
</dbReference>
<evidence type="ECO:0000256" key="8">
    <source>
        <dbReference type="SAM" id="Coils"/>
    </source>
</evidence>
<keyword evidence="8" id="KW-0175">Coiled coil</keyword>
<keyword evidence="6 7" id="KW-0862">Zinc</keyword>
<comment type="subcellular location">
    <subcellularLocation>
        <location evidence="1">Cytoplasm</location>
    </subcellularLocation>
</comment>
<evidence type="ECO:0000256" key="3">
    <source>
        <dbReference type="ARBA" id="ARBA00022723"/>
    </source>
</evidence>
<keyword evidence="2" id="KW-0963">Cytoplasm</keyword>
<dbReference type="Gene3D" id="3.30.40.10">
    <property type="entry name" value="Zinc/RING finger domain, C3HC4 (zinc finger)"/>
    <property type="match status" value="3"/>
</dbReference>
<evidence type="ECO:0000313" key="12">
    <source>
        <dbReference type="Proteomes" id="UP001162480"/>
    </source>
</evidence>
<accession>A0AA36B1L0</accession>
<evidence type="ECO:0000259" key="9">
    <source>
        <dbReference type="PROSITE" id="PS50089"/>
    </source>
</evidence>